<evidence type="ECO:0000313" key="4">
    <source>
        <dbReference type="Proteomes" id="UP000806378"/>
    </source>
</evidence>
<proteinExistence type="predicted"/>
<dbReference type="SMART" id="SM00248">
    <property type="entry name" value="ANK"/>
    <property type="match status" value="5"/>
</dbReference>
<organism evidence="3 4">
    <name type="scientific">Corymbia citriodora subsp. variegata</name>
    <dbReference type="NCBI Taxonomy" id="360336"/>
    <lineage>
        <taxon>Eukaryota</taxon>
        <taxon>Viridiplantae</taxon>
        <taxon>Streptophyta</taxon>
        <taxon>Embryophyta</taxon>
        <taxon>Tracheophyta</taxon>
        <taxon>Spermatophyta</taxon>
        <taxon>Magnoliopsida</taxon>
        <taxon>eudicotyledons</taxon>
        <taxon>Gunneridae</taxon>
        <taxon>Pentapetalae</taxon>
        <taxon>rosids</taxon>
        <taxon>malvids</taxon>
        <taxon>Myrtales</taxon>
        <taxon>Myrtaceae</taxon>
        <taxon>Myrtoideae</taxon>
        <taxon>Eucalypteae</taxon>
        <taxon>Corymbia</taxon>
    </lineage>
</organism>
<dbReference type="InterPro" id="IPR002110">
    <property type="entry name" value="Ankyrin_rpt"/>
</dbReference>
<keyword evidence="2" id="KW-0472">Membrane</keyword>
<evidence type="ECO:0000313" key="3">
    <source>
        <dbReference type="EMBL" id="KAF7851717.1"/>
    </source>
</evidence>
<dbReference type="Proteomes" id="UP000806378">
    <property type="component" value="Unassembled WGS sequence"/>
</dbReference>
<accession>A0A8T0CVS9</accession>
<keyword evidence="1" id="KW-0040">ANK repeat</keyword>
<keyword evidence="4" id="KW-1185">Reference proteome</keyword>
<dbReference type="InterPro" id="IPR036770">
    <property type="entry name" value="Ankyrin_rpt-contain_sf"/>
</dbReference>
<dbReference type="Gramene" id="rna-gnl|WGS:JABURB|Cocit.L3029.1">
    <property type="protein sequence ID" value="cds-KAF7851717.1"/>
    <property type="gene ID" value="gene-BT93_L3029"/>
</dbReference>
<dbReference type="PROSITE" id="PS50088">
    <property type="entry name" value="ANK_REPEAT"/>
    <property type="match status" value="2"/>
</dbReference>
<gene>
    <name evidence="3" type="ORF">BT93_L3029</name>
</gene>
<feature type="repeat" description="ANK" evidence="1">
    <location>
        <begin position="69"/>
        <end position="91"/>
    </location>
</feature>
<feature type="repeat" description="ANK" evidence="1">
    <location>
        <begin position="135"/>
        <end position="156"/>
    </location>
</feature>
<comment type="caution">
    <text evidence="3">The sequence shown here is derived from an EMBL/GenBank/DDBJ whole genome shotgun (WGS) entry which is preliminary data.</text>
</comment>
<keyword evidence="2" id="KW-1133">Transmembrane helix</keyword>
<evidence type="ECO:0008006" key="5">
    <source>
        <dbReference type="Google" id="ProtNLM"/>
    </source>
</evidence>
<evidence type="ECO:0000256" key="2">
    <source>
        <dbReference type="SAM" id="Phobius"/>
    </source>
</evidence>
<evidence type="ECO:0000256" key="1">
    <source>
        <dbReference type="PROSITE-ProRule" id="PRU00023"/>
    </source>
</evidence>
<dbReference type="SUPFAM" id="SSF48403">
    <property type="entry name" value="Ankyrin repeat"/>
    <property type="match status" value="1"/>
</dbReference>
<sequence length="338" mass="37719">MERFLAAAEGDNIDELKKLIRSSEPTLKKMASKWGDYTPLHVACAAGHLNLVQALRQLMPDFVETKDNYGLSPLHIAAAQGHAEIVRELLREPKRLCSVKGQDERIPLHYASENGKLEHLKQHKMGKVINLENDEGNTTLHLAVSVKNIQVVDFLLGQHALRHVVVNVNVYNKSGRTPLDLSGREAGDRAITRSLKRAGAKHRIAGGSSLSLEGESEANIRSPLLVVAGLIVNATYQSVLQAPHFKTEVDKTYTKGFLAWYASWMTGIFGRDLAYIVFITGNTFGLLVSVQMTISLTKDLSVKLRMLLSMTIMVQTYYCHTYYLRFTTLEKQFGLKNV</sequence>
<dbReference type="PANTHER" id="PTHR24128">
    <property type="entry name" value="HOMEOBOX PROTEIN WARIAI"/>
    <property type="match status" value="1"/>
</dbReference>
<feature type="transmembrane region" description="Helical" evidence="2">
    <location>
        <begin position="273"/>
        <end position="294"/>
    </location>
</feature>
<dbReference type="PROSITE" id="PS50297">
    <property type="entry name" value="ANK_REP_REGION"/>
    <property type="match status" value="2"/>
</dbReference>
<protein>
    <recommendedName>
        <fullName evidence="5">PGG domain-containing protein</fullName>
    </recommendedName>
</protein>
<dbReference type="EMBL" id="MU089527">
    <property type="protein sequence ID" value="KAF7851717.1"/>
    <property type="molecule type" value="Genomic_DNA"/>
</dbReference>
<dbReference type="AlphaFoldDB" id="A0A8T0CVS9"/>
<name>A0A8T0CVS9_CORYI</name>
<keyword evidence="2" id="KW-0812">Transmembrane</keyword>
<dbReference type="Gene3D" id="1.25.40.20">
    <property type="entry name" value="Ankyrin repeat-containing domain"/>
    <property type="match status" value="2"/>
</dbReference>
<dbReference type="OrthoDB" id="694512at2759"/>
<dbReference type="Pfam" id="PF12796">
    <property type="entry name" value="Ank_2"/>
    <property type="match status" value="2"/>
</dbReference>
<dbReference type="PANTHER" id="PTHR24128:SF61">
    <property type="entry name" value="ANKYRIN REPEAT-CONTAINING PROTEIN BDA1-LIKE"/>
    <property type="match status" value="1"/>
</dbReference>
<reference evidence="3" key="1">
    <citation type="submission" date="2020-05" db="EMBL/GenBank/DDBJ databases">
        <title>WGS assembly of Corymbia citriodora subspecies variegata.</title>
        <authorList>
            <person name="Barry K."/>
            <person name="Hundley H."/>
            <person name="Shu S."/>
            <person name="Jenkins J."/>
            <person name="Grimwood J."/>
            <person name="Baten A."/>
        </authorList>
    </citation>
    <scope>NUCLEOTIDE SEQUENCE</scope>
    <source>
        <strain evidence="3">CV2-018</strain>
    </source>
</reference>